<dbReference type="PROSITE" id="PS50995">
    <property type="entry name" value="HTH_MARR_2"/>
    <property type="match status" value="1"/>
</dbReference>
<feature type="domain" description="HTH marR-type" evidence="1">
    <location>
        <begin position="1"/>
        <end position="66"/>
    </location>
</feature>
<dbReference type="Pfam" id="PF01047">
    <property type="entry name" value="MarR"/>
    <property type="match status" value="1"/>
</dbReference>
<sequence length="66" mass="7680">MLFLHQERDRQVQHIELSLNLTNPTVSVLLSRLEEKGFIRRITNPADNRSRIIELTDKVEPITGNL</sequence>
<dbReference type="RefSeq" id="WP_390268200.1">
    <property type="nucleotide sequence ID" value="NZ_JBHRSA010000005.1"/>
</dbReference>
<evidence type="ECO:0000259" key="1">
    <source>
        <dbReference type="PROSITE" id="PS50995"/>
    </source>
</evidence>
<name>A0ABV7CRY8_9BACI</name>
<protein>
    <submittedName>
        <fullName evidence="2">MarR family winged helix-turn-helix transcriptional regulator</fullName>
    </submittedName>
</protein>
<dbReference type="Gene3D" id="1.10.10.10">
    <property type="entry name" value="Winged helix-like DNA-binding domain superfamily/Winged helix DNA-binding domain"/>
    <property type="match status" value="1"/>
</dbReference>
<organism evidence="2 3">
    <name type="scientific">Virgibacillus xinjiangensis</name>
    <dbReference type="NCBI Taxonomy" id="393090"/>
    <lineage>
        <taxon>Bacteria</taxon>
        <taxon>Bacillati</taxon>
        <taxon>Bacillota</taxon>
        <taxon>Bacilli</taxon>
        <taxon>Bacillales</taxon>
        <taxon>Bacillaceae</taxon>
        <taxon>Virgibacillus</taxon>
    </lineage>
</organism>
<proteinExistence type="predicted"/>
<dbReference type="InterPro" id="IPR000835">
    <property type="entry name" value="HTH_MarR-typ"/>
</dbReference>
<dbReference type="EMBL" id="JBHRSA010000005">
    <property type="protein sequence ID" value="MFC3039184.1"/>
    <property type="molecule type" value="Genomic_DNA"/>
</dbReference>
<keyword evidence="3" id="KW-1185">Reference proteome</keyword>
<accession>A0ABV7CRY8</accession>
<dbReference type="InterPro" id="IPR036388">
    <property type="entry name" value="WH-like_DNA-bd_sf"/>
</dbReference>
<evidence type="ECO:0000313" key="3">
    <source>
        <dbReference type="Proteomes" id="UP001595279"/>
    </source>
</evidence>
<evidence type="ECO:0000313" key="2">
    <source>
        <dbReference type="EMBL" id="MFC3039184.1"/>
    </source>
</evidence>
<dbReference type="InterPro" id="IPR036390">
    <property type="entry name" value="WH_DNA-bd_sf"/>
</dbReference>
<comment type="caution">
    <text evidence="2">The sequence shown here is derived from an EMBL/GenBank/DDBJ whole genome shotgun (WGS) entry which is preliminary data.</text>
</comment>
<dbReference type="Proteomes" id="UP001595279">
    <property type="component" value="Unassembled WGS sequence"/>
</dbReference>
<gene>
    <name evidence="2" type="ORF">ACFOGI_02830</name>
</gene>
<dbReference type="SUPFAM" id="SSF46785">
    <property type="entry name" value="Winged helix' DNA-binding domain"/>
    <property type="match status" value="1"/>
</dbReference>
<reference evidence="3" key="1">
    <citation type="journal article" date="2019" name="Int. J. Syst. Evol. Microbiol.">
        <title>The Global Catalogue of Microorganisms (GCM) 10K type strain sequencing project: providing services to taxonomists for standard genome sequencing and annotation.</title>
        <authorList>
            <consortium name="The Broad Institute Genomics Platform"/>
            <consortium name="The Broad Institute Genome Sequencing Center for Infectious Disease"/>
            <person name="Wu L."/>
            <person name="Ma J."/>
        </authorList>
    </citation>
    <scope>NUCLEOTIDE SEQUENCE [LARGE SCALE GENOMIC DNA]</scope>
    <source>
        <strain evidence="3">KCTC 13128</strain>
    </source>
</reference>